<sequence>MWPFTDDPLLPLHHLKPAPPVTTLPPPQKTSWQSVKPVILPGAGLERFWANLTSLLMWRPFIRDPISLLPRPRRLSVAENASHQGTLTSSLFSLPCEIRHEIYRYVLGGHNIVLTLGWRNERDPRGGEIVAQRPGLFGAIHKICSADQDSLAIRWEEIAVW</sequence>
<evidence type="ECO:0000313" key="2">
    <source>
        <dbReference type="Proteomes" id="UP000809789"/>
    </source>
</evidence>
<accession>A0A8K0PJD4</accession>
<dbReference type="EMBL" id="JAESVG020000005">
    <property type="protein sequence ID" value="KAG8627629.1"/>
    <property type="molecule type" value="Genomic_DNA"/>
</dbReference>
<keyword evidence="2" id="KW-1185">Reference proteome</keyword>
<dbReference type="Proteomes" id="UP000809789">
    <property type="component" value="Unassembled WGS sequence"/>
</dbReference>
<dbReference type="AlphaFoldDB" id="A0A8K0PJD4"/>
<proteinExistence type="predicted"/>
<protein>
    <submittedName>
        <fullName evidence="1">Uncharacterized protein</fullName>
    </submittedName>
</protein>
<name>A0A8K0PJD4_9PEZI</name>
<organism evidence="1 2">
    <name type="scientific">Elsinoe batatas</name>
    <dbReference type="NCBI Taxonomy" id="2601811"/>
    <lineage>
        <taxon>Eukaryota</taxon>
        <taxon>Fungi</taxon>
        <taxon>Dikarya</taxon>
        <taxon>Ascomycota</taxon>
        <taxon>Pezizomycotina</taxon>
        <taxon>Dothideomycetes</taxon>
        <taxon>Dothideomycetidae</taxon>
        <taxon>Myriangiales</taxon>
        <taxon>Elsinoaceae</taxon>
        <taxon>Elsinoe</taxon>
    </lineage>
</organism>
<evidence type="ECO:0000313" key="1">
    <source>
        <dbReference type="EMBL" id="KAG8627629.1"/>
    </source>
</evidence>
<comment type="caution">
    <text evidence="1">The sequence shown here is derived from an EMBL/GenBank/DDBJ whole genome shotgun (WGS) entry which is preliminary data.</text>
</comment>
<reference evidence="1" key="1">
    <citation type="submission" date="2021-07" db="EMBL/GenBank/DDBJ databases">
        <title>Elsinoe batatas strain:CRI-CJ2 Genome sequencing and assembly.</title>
        <authorList>
            <person name="Huang L."/>
        </authorList>
    </citation>
    <scope>NUCLEOTIDE SEQUENCE</scope>
    <source>
        <strain evidence="1">CRI-CJ2</strain>
    </source>
</reference>
<gene>
    <name evidence="1" type="ORF">KVT40_005112</name>
</gene>